<feature type="transmembrane region" description="Helical" evidence="7">
    <location>
        <begin position="176"/>
        <end position="198"/>
    </location>
</feature>
<feature type="transmembrane region" description="Helical" evidence="7">
    <location>
        <begin position="323"/>
        <end position="344"/>
    </location>
</feature>
<dbReference type="InterPro" id="IPR038770">
    <property type="entry name" value="Na+/solute_symporter_sf"/>
</dbReference>
<dbReference type="EMBL" id="WSFT01000036">
    <property type="protein sequence ID" value="MBS4538649.1"/>
    <property type="molecule type" value="Genomic_DNA"/>
</dbReference>
<dbReference type="PANTHER" id="PTHR42751:SF6">
    <property type="entry name" value="CONSERVED INTEGRAL MEMBRANE TRANSPORT PROTEIN-RELATED"/>
    <property type="match status" value="1"/>
</dbReference>
<dbReference type="GO" id="GO:0015297">
    <property type="term" value="F:antiporter activity"/>
    <property type="evidence" value="ECO:0007669"/>
    <property type="project" value="InterPro"/>
</dbReference>
<evidence type="ECO:0000256" key="2">
    <source>
        <dbReference type="ARBA" id="ARBA00005551"/>
    </source>
</evidence>
<keyword evidence="6 7" id="KW-0472">Membrane</keyword>
<evidence type="ECO:0000256" key="4">
    <source>
        <dbReference type="ARBA" id="ARBA00022692"/>
    </source>
</evidence>
<keyword evidence="10" id="KW-1185">Reference proteome</keyword>
<feature type="transmembrane region" description="Helical" evidence="7">
    <location>
        <begin position="261"/>
        <end position="279"/>
    </location>
</feature>
<comment type="subcellular location">
    <subcellularLocation>
        <location evidence="1">Membrane</location>
        <topology evidence="1">Multi-pass membrane protein</topology>
    </subcellularLocation>
</comment>
<reference evidence="9" key="1">
    <citation type="submission" date="2019-12" db="EMBL/GenBank/DDBJ databases">
        <title>Clostridiaceae gen. nov. sp. nov., isolated from sediment in Xinjiang, China.</title>
        <authorList>
            <person name="Zhang R."/>
        </authorList>
    </citation>
    <scope>NUCLEOTIDE SEQUENCE</scope>
    <source>
        <strain evidence="9">D2Q-11</strain>
    </source>
</reference>
<dbReference type="AlphaFoldDB" id="A0A942USY5"/>
<dbReference type="GO" id="GO:0016020">
    <property type="term" value="C:membrane"/>
    <property type="evidence" value="ECO:0007669"/>
    <property type="project" value="UniProtKB-SubCell"/>
</dbReference>
<feature type="transmembrane region" description="Helical" evidence="7">
    <location>
        <begin position="110"/>
        <end position="133"/>
    </location>
</feature>
<dbReference type="GO" id="GO:1902600">
    <property type="term" value="P:proton transmembrane transport"/>
    <property type="evidence" value="ECO:0007669"/>
    <property type="project" value="InterPro"/>
</dbReference>
<comment type="caution">
    <text evidence="9">The sequence shown here is derived from an EMBL/GenBank/DDBJ whole genome shotgun (WGS) entry which is preliminary data.</text>
</comment>
<dbReference type="Pfam" id="PF00999">
    <property type="entry name" value="Na_H_Exchanger"/>
    <property type="match status" value="1"/>
</dbReference>
<feature type="transmembrane region" description="Helical" evidence="7">
    <location>
        <begin position="82"/>
        <end position="103"/>
    </location>
</feature>
<gene>
    <name evidence="9" type="ORF">GOQ27_09245</name>
</gene>
<protein>
    <submittedName>
        <fullName evidence="9">Cation:proton antiporter</fullName>
    </submittedName>
</protein>
<evidence type="ECO:0000259" key="8">
    <source>
        <dbReference type="Pfam" id="PF00999"/>
    </source>
</evidence>
<evidence type="ECO:0000313" key="10">
    <source>
        <dbReference type="Proteomes" id="UP000724672"/>
    </source>
</evidence>
<sequence length="392" mass="43443">MEAFIQVAIAFLGIAIVGRISKKLNSFYPPFYIVAGIILGPFGLGLVKNKEIIEVFADLGVIFLLFYFGFKFSFDKLINNKKYFGTAGIIDFIINFSIGLVIGKLMGLDLILTIAVAGLIYMSSSGIITKTLIQLEAIDDPEGELIMGIMIIEDLVMVFFLVFVSSLIGFQGEIELLSLGFNILIALVFCAILIIVGYKYSRFLEKLLDVDSKEMRLLTFLAIVLIVATIGMKLGVSEALGAFFLGMAFSRTKNKEEVKKLTLTFRDIFGSFFFFFFGMEFQLNNLGLNTSIVLISIILAIVGKLISSYIISKLLQCPAKKGLFMGLVIVSRGEFSLLIAGMLSMSGIDFNTFSIILILSTSFFSTISFKIIDYLCDKKGICIIPKEYIKFN</sequence>
<organism evidence="9 10">
    <name type="scientific">Anaeromonas frigoriresistens</name>
    <dbReference type="NCBI Taxonomy" id="2683708"/>
    <lineage>
        <taxon>Bacteria</taxon>
        <taxon>Bacillati</taxon>
        <taxon>Bacillota</taxon>
        <taxon>Tissierellia</taxon>
        <taxon>Tissierellales</taxon>
        <taxon>Thermohalobacteraceae</taxon>
        <taxon>Anaeromonas</taxon>
    </lineage>
</organism>
<feature type="transmembrane region" description="Helical" evidence="7">
    <location>
        <begin position="291"/>
        <end position="311"/>
    </location>
</feature>
<dbReference type="PANTHER" id="PTHR42751">
    <property type="entry name" value="SODIUM/HYDROGEN EXCHANGER FAMILY/TRKA DOMAIN PROTEIN"/>
    <property type="match status" value="1"/>
</dbReference>
<comment type="similarity">
    <text evidence="2">Belongs to the monovalent cation:proton antiporter 2 (CPA2) transporter (TC 2.A.37) family.</text>
</comment>
<feature type="transmembrane region" description="Helical" evidence="7">
    <location>
        <begin position="218"/>
        <end position="249"/>
    </location>
</feature>
<dbReference type="Proteomes" id="UP000724672">
    <property type="component" value="Unassembled WGS sequence"/>
</dbReference>
<keyword evidence="3" id="KW-0813">Transport</keyword>
<evidence type="ECO:0000313" key="9">
    <source>
        <dbReference type="EMBL" id="MBS4538649.1"/>
    </source>
</evidence>
<accession>A0A942USY5</accession>
<evidence type="ECO:0000256" key="6">
    <source>
        <dbReference type="ARBA" id="ARBA00023136"/>
    </source>
</evidence>
<dbReference type="InterPro" id="IPR006153">
    <property type="entry name" value="Cation/H_exchanger_TM"/>
</dbReference>
<proteinExistence type="inferred from homology"/>
<evidence type="ECO:0000256" key="7">
    <source>
        <dbReference type="SAM" id="Phobius"/>
    </source>
</evidence>
<feature type="transmembrane region" description="Helical" evidence="7">
    <location>
        <begin position="350"/>
        <end position="369"/>
    </location>
</feature>
<feature type="transmembrane region" description="Helical" evidence="7">
    <location>
        <begin position="145"/>
        <end position="164"/>
    </location>
</feature>
<feature type="transmembrane region" description="Helical" evidence="7">
    <location>
        <begin position="52"/>
        <end position="70"/>
    </location>
</feature>
<evidence type="ECO:0000256" key="3">
    <source>
        <dbReference type="ARBA" id="ARBA00022448"/>
    </source>
</evidence>
<dbReference type="RefSeq" id="WP_203366569.1">
    <property type="nucleotide sequence ID" value="NZ_WSFT01000036.1"/>
</dbReference>
<feature type="transmembrane region" description="Helical" evidence="7">
    <location>
        <begin position="29"/>
        <end position="47"/>
    </location>
</feature>
<evidence type="ECO:0000256" key="1">
    <source>
        <dbReference type="ARBA" id="ARBA00004141"/>
    </source>
</evidence>
<name>A0A942USY5_9FIRM</name>
<keyword evidence="4 7" id="KW-0812">Transmembrane</keyword>
<feature type="domain" description="Cation/H+ exchanger transmembrane" evidence="8">
    <location>
        <begin position="12"/>
        <end position="369"/>
    </location>
</feature>
<evidence type="ECO:0000256" key="5">
    <source>
        <dbReference type="ARBA" id="ARBA00022989"/>
    </source>
</evidence>
<keyword evidence="5 7" id="KW-1133">Transmembrane helix</keyword>
<dbReference type="Gene3D" id="1.20.1530.20">
    <property type="match status" value="1"/>
</dbReference>